<dbReference type="PANTHER" id="PTHR43856:SF1">
    <property type="entry name" value="MITOCHONDRIAL CARDIOLIPIN HYDROLASE"/>
    <property type="match status" value="1"/>
</dbReference>
<sequence length="188" mass="21166">MKGNKMFKKKLIQIITYSSLFFYINPIYASTFKDSAYKVCFTPGSNCAQEIINEIDAAKKSVFVQAYSFTSAPIAKAIVDAKKRGVDINVILDKGQFSQKYSSAKFLQNQGIPLWKDYKPAIAHNKIMIIDAKTVITGSFNFTKAAQERNAENILIITDTDLAAEYKVNWDKRKAASIREDGKNEKIN</sequence>
<evidence type="ECO:0000313" key="9">
    <source>
        <dbReference type="Proteomes" id="UP000291236"/>
    </source>
</evidence>
<dbReference type="GO" id="GO:0006793">
    <property type="term" value="P:phosphorus metabolic process"/>
    <property type="evidence" value="ECO:0007669"/>
    <property type="project" value="UniProtKB-ARBA"/>
</dbReference>
<dbReference type="EMBL" id="AP019368">
    <property type="protein sequence ID" value="BBH53473.1"/>
    <property type="molecule type" value="Genomic_DNA"/>
</dbReference>
<evidence type="ECO:0000256" key="2">
    <source>
        <dbReference type="ARBA" id="ARBA00008664"/>
    </source>
</evidence>
<dbReference type="EC" id="3.1.4.4" evidence="3"/>
<evidence type="ECO:0000256" key="5">
    <source>
        <dbReference type="ARBA" id="ARBA00022963"/>
    </source>
</evidence>
<dbReference type="InterPro" id="IPR025202">
    <property type="entry name" value="PLD-like_dom"/>
</dbReference>
<keyword evidence="4" id="KW-0378">Hydrolase</keyword>
<dbReference type="GO" id="GO:0016042">
    <property type="term" value="P:lipid catabolic process"/>
    <property type="evidence" value="ECO:0007669"/>
    <property type="project" value="UniProtKB-KW"/>
</dbReference>
<name>A0A4P2VJR9_FLUSA</name>
<evidence type="ECO:0000256" key="4">
    <source>
        <dbReference type="ARBA" id="ARBA00022801"/>
    </source>
</evidence>
<dbReference type="GO" id="GO:0004630">
    <property type="term" value="F:phospholipase D activity"/>
    <property type="evidence" value="ECO:0007669"/>
    <property type="project" value="UniProtKB-EC"/>
</dbReference>
<dbReference type="CDD" id="cd09170">
    <property type="entry name" value="PLDc_Nuc"/>
    <property type="match status" value="1"/>
</dbReference>
<evidence type="ECO:0000256" key="6">
    <source>
        <dbReference type="ARBA" id="ARBA00023098"/>
    </source>
</evidence>
<dbReference type="Pfam" id="PF13091">
    <property type="entry name" value="PLDc_2"/>
    <property type="match status" value="1"/>
</dbReference>
<proteinExistence type="inferred from homology"/>
<organism evidence="8 9">
    <name type="scientific">Fluviispira sanaruensis</name>
    <dbReference type="NCBI Taxonomy" id="2493639"/>
    <lineage>
        <taxon>Bacteria</taxon>
        <taxon>Pseudomonadati</taxon>
        <taxon>Bdellovibrionota</taxon>
        <taxon>Oligoflexia</taxon>
        <taxon>Silvanigrellales</taxon>
        <taxon>Silvanigrellaceae</taxon>
        <taxon>Fluviispira</taxon>
    </lineage>
</organism>
<dbReference type="SMART" id="SM00155">
    <property type="entry name" value="PLDc"/>
    <property type="match status" value="1"/>
</dbReference>
<accession>A0A4P2VJR9</accession>
<reference evidence="8 9" key="1">
    <citation type="submission" date="2018-12" db="EMBL/GenBank/DDBJ databases">
        <title>Rubrispira sanarue gen. nov., sp., nov., a member of the order Silvanigrellales, isolated from a brackish lake in Hamamatsu Japan.</title>
        <authorList>
            <person name="Maejima Y."/>
            <person name="Iino T."/>
            <person name="Muraguchi Y."/>
            <person name="Fukuda K."/>
            <person name="Nojiri H."/>
            <person name="Ohkuma M."/>
            <person name="Moriuchi R."/>
            <person name="Dohra H."/>
            <person name="Kimbara K."/>
            <person name="Shintani M."/>
        </authorList>
    </citation>
    <scope>NUCLEOTIDE SEQUENCE [LARGE SCALE GENOMIC DNA]</scope>
    <source>
        <strain evidence="8 9">RF1110005</strain>
    </source>
</reference>
<evidence type="ECO:0000313" key="8">
    <source>
        <dbReference type="EMBL" id="BBH53473.1"/>
    </source>
</evidence>
<dbReference type="InterPro" id="IPR051406">
    <property type="entry name" value="PLD_domain"/>
</dbReference>
<keyword evidence="6" id="KW-0443">Lipid metabolism</keyword>
<keyword evidence="9" id="KW-1185">Reference proteome</keyword>
<evidence type="ECO:0000256" key="1">
    <source>
        <dbReference type="ARBA" id="ARBA00000798"/>
    </source>
</evidence>
<protein>
    <recommendedName>
        <fullName evidence="3">phospholipase D</fullName>
        <ecNumber evidence="3">3.1.4.4</ecNumber>
    </recommendedName>
</protein>
<dbReference type="AlphaFoldDB" id="A0A4P2VJR9"/>
<comment type="catalytic activity">
    <reaction evidence="1">
        <text>a 1,2-diacyl-sn-glycero-3-phosphocholine + H2O = a 1,2-diacyl-sn-glycero-3-phosphate + choline + H(+)</text>
        <dbReference type="Rhea" id="RHEA:14445"/>
        <dbReference type="ChEBI" id="CHEBI:15354"/>
        <dbReference type="ChEBI" id="CHEBI:15377"/>
        <dbReference type="ChEBI" id="CHEBI:15378"/>
        <dbReference type="ChEBI" id="CHEBI:57643"/>
        <dbReference type="ChEBI" id="CHEBI:58608"/>
        <dbReference type="EC" id="3.1.4.4"/>
    </reaction>
</comment>
<comment type="similarity">
    <text evidence="2">Belongs to the phospholipase D family.</text>
</comment>
<dbReference type="KEGG" id="sbf:JCM31447_19160"/>
<dbReference type="InterPro" id="IPR001736">
    <property type="entry name" value="PLipase_D/transphosphatidylase"/>
</dbReference>
<dbReference type="SUPFAM" id="SSF56024">
    <property type="entry name" value="Phospholipase D/nuclease"/>
    <property type="match status" value="1"/>
</dbReference>
<dbReference type="PANTHER" id="PTHR43856">
    <property type="entry name" value="CARDIOLIPIN HYDROLASE"/>
    <property type="match status" value="1"/>
</dbReference>
<feature type="domain" description="PLD phosphodiesterase" evidence="7">
    <location>
        <begin position="119"/>
        <end position="146"/>
    </location>
</feature>
<dbReference type="GO" id="GO:0016891">
    <property type="term" value="F:RNA endonuclease activity producing 5'-phosphomonoesters, hydrolytic mechanism"/>
    <property type="evidence" value="ECO:0007669"/>
    <property type="project" value="TreeGrafter"/>
</dbReference>
<gene>
    <name evidence="8" type="ORF">JCM31447_19160</name>
</gene>
<evidence type="ECO:0000259" key="7">
    <source>
        <dbReference type="PROSITE" id="PS50035"/>
    </source>
</evidence>
<dbReference type="Proteomes" id="UP000291236">
    <property type="component" value="Chromosome"/>
</dbReference>
<keyword evidence="5" id="KW-0442">Lipid degradation</keyword>
<dbReference type="Gene3D" id="3.30.870.10">
    <property type="entry name" value="Endonuclease Chain A"/>
    <property type="match status" value="1"/>
</dbReference>
<dbReference type="PROSITE" id="PS50035">
    <property type="entry name" value="PLD"/>
    <property type="match status" value="1"/>
</dbReference>
<evidence type="ECO:0000256" key="3">
    <source>
        <dbReference type="ARBA" id="ARBA00012027"/>
    </source>
</evidence>